<protein>
    <submittedName>
        <fullName evidence="1">Uncharacterized protein</fullName>
    </submittedName>
</protein>
<dbReference type="EMBL" id="OOIL02001215">
    <property type="protein sequence ID" value="VFQ73562.1"/>
    <property type="molecule type" value="Genomic_DNA"/>
</dbReference>
<proteinExistence type="predicted"/>
<dbReference type="OrthoDB" id="4115at2759"/>
<sequence>MVIELSKPSSCEVEEVTHELAQNILQLFFKDIEAEPGESISFRASTQDESHVTIETSRDYLAKLLFWCMLLGHHLRSLENRLYLSCAVGLL</sequence>
<evidence type="ECO:0000313" key="2">
    <source>
        <dbReference type="Proteomes" id="UP000595140"/>
    </source>
</evidence>
<dbReference type="Pfam" id="PF05542">
    <property type="entry name" value="DUF760"/>
    <property type="match status" value="1"/>
</dbReference>
<dbReference type="InterPro" id="IPR008479">
    <property type="entry name" value="DUF760"/>
</dbReference>
<organism evidence="1 2">
    <name type="scientific">Cuscuta campestris</name>
    <dbReference type="NCBI Taxonomy" id="132261"/>
    <lineage>
        <taxon>Eukaryota</taxon>
        <taxon>Viridiplantae</taxon>
        <taxon>Streptophyta</taxon>
        <taxon>Embryophyta</taxon>
        <taxon>Tracheophyta</taxon>
        <taxon>Spermatophyta</taxon>
        <taxon>Magnoliopsida</taxon>
        <taxon>eudicotyledons</taxon>
        <taxon>Gunneridae</taxon>
        <taxon>Pentapetalae</taxon>
        <taxon>asterids</taxon>
        <taxon>lamiids</taxon>
        <taxon>Solanales</taxon>
        <taxon>Convolvulaceae</taxon>
        <taxon>Cuscuteae</taxon>
        <taxon>Cuscuta</taxon>
        <taxon>Cuscuta subgen. Grammica</taxon>
        <taxon>Cuscuta sect. Cleistogrammica</taxon>
    </lineage>
</organism>
<name>A0A484LAV3_9ASTE</name>
<dbReference type="PANTHER" id="PTHR33598">
    <property type="entry name" value="OS02G0833400 PROTEIN"/>
    <property type="match status" value="1"/>
</dbReference>
<accession>A0A484LAV3</accession>
<keyword evidence="2" id="KW-1185">Reference proteome</keyword>
<dbReference type="PANTHER" id="PTHR33598:SF10">
    <property type="entry name" value="SEED MATURATION-LIKE PROTEIN"/>
    <property type="match status" value="1"/>
</dbReference>
<dbReference type="AlphaFoldDB" id="A0A484LAV3"/>
<dbReference type="Proteomes" id="UP000595140">
    <property type="component" value="Unassembled WGS sequence"/>
</dbReference>
<evidence type="ECO:0000313" key="1">
    <source>
        <dbReference type="EMBL" id="VFQ73562.1"/>
    </source>
</evidence>
<gene>
    <name evidence="1" type="ORF">CCAM_LOCUS15338</name>
</gene>
<reference evidence="1 2" key="1">
    <citation type="submission" date="2018-04" db="EMBL/GenBank/DDBJ databases">
        <authorList>
            <person name="Vogel A."/>
        </authorList>
    </citation>
    <scope>NUCLEOTIDE SEQUENCE [LARGE SCALE GENOMIC DNA]</scope>
</reference>